<proteinExistence type="predicted"/>
<dbReference type="RefSeq" id="WP_002581847.1">
    <property type="nucleotide sequence ID" value="NZ_BKBB01000001.1"/>
</dbReference>
<dbReference type="EMBL" id="CACRTU010000012">
    <property type="protein sequence ID" value="VYU02753.1"/>
    <property type="molecule type" value="Genomic_DNA"/>
</dbReference>
<name>A0A6N3BQI3_CLOBU</name>
<protein>
    <submittedName>
        <fullName evidence="1">Uncharacterized protein</fullName>
    </submittedName>
</protein>
<accession>A0A6N3BQI3</accession>
<reference evidence="1" key="1">
    <citation type="submission" date="2019-11" db="EMBL/GenBank/DDBJ databases">
        <authorList>
            <person name="Feng L."/>
        </authorList>
    </citation>
    <scope>NUCLEOTIDE SEQUENCE</scope>
    <source>
        <strain evidence="1">CButyricumLFYP62</strain>
    </source>
</reference>
<dbReference type="AlphaFoldDB" id="A0A6N3BQI3"/>
<evidence type="ECO:0000313" key="1">
    <source>
        <dbReference type="EMBL" id="VYU02753.1"/>
    </source>
</evidence>
<gene>
    <name evidence="1" type="ORF">CBLFYP62_00053</name>
</gene>
<organism evidence="1">
    <name type="scientific">Clostridium butyricum</name>
    <dbReference type="NCBI Taxonomy" id="1492"/>
    <lineage>
        <taxon>Bacteria</taxon>
        <taxon>Bacillati</taxon>
        <taxon>Bacillota</taxon>
        <taxon>Clostridia</taxon>
        <taxon>Eubacteriales</taxon>
        <taxon>Clostridiaceae</taxon>
        <taxon>Clostridium</taxon>
    </lineage>
</organism>
<sequence>MKKILDKEFKDVPKHLEIEMYSTKIYKKDLIASMIVTLIIICLILGLSVAIFSLIF</sequence>